<dbReference type="PROSITE" id="PS50943">
    <property type="entry name" value="HTH_CROC1"/>
    <property type="match status" value="1"/>
</dbReference>
<dbReference type="CDD" id="cd00093">
    <property type="entry name" value="HTH_XRE"/>
    <property type="match status" value="1"/>
</dbReference>
<gene>
    <name evidence="2" type="ORF">GXW78_07675</name>
</gene>
<dbReference type="Proteomes" id="UP000698752">
    <property type="component" value="Unassembled WGS sequence"/>
</dbReference>
<evidence type="ECO:0000313" key="2">
    <source>
        <dbReference type="EMBL" id="MBR0649534.1"/>
    </source>
</evidence>
<proteinExistence type="predicted"/>
<dbReference type="InterPro" id="IPR001387">
    <property type="entry name" value="Cro/C1-type_HTH"/>
</dbReference>
<dbReference type="SMART" id="SM00530">
    <property type="entry name" value="HTH_XRE"/>
    <property type="match status" value="1"/>
</dbReference>
<sequence length="121" mass="13623">MADKSLSAEEIERNHRFAAPLRAWMKRSKHNQKYIAEQLNVSEPTVSKWLSGKQTMSVPTFMAIAGLLGARPEEALGGPEYRERAARYQKLSEIVARLSDEQLKALENIADQLAPARTDEI</sequence>
<reference evidence="3" key="1">
    <citation type="journal article" date="2021" name="Syst. Appl. Microbiol.">
        <title>Roseomonas hellenica sp. nov., isolated from roots of wild-growing Alkanna tinctoria.</title>
        <authorList>
            <person name="Rat A."/>
            <person name="Naranjo H.D."/>
            <person name="Lebbe L."/>
            <person name="Cnockaert M."/>
            <person name="Krigas N."/>
            <person name="Grigoriadou K."/>
            <person name="Maloupa E."/>
            <person name="Willems A."/>
        </authorList>
    </citation>
    <scope>NUCLEOTIDE SEQUENCE [LARGE SCALE GENOMIC DNA]</scope>
    <source>
        <strain evidence="3">LMG 31159</strain>
    </source>
</reference>
<organism evidence="2 3">
    <name type="scientific">Neoroseomonas terrae</name>
    <dbReference type="NCBI Taxonomy" id="424799"/>
    <lineage>
        <taxon>Bacteria</taxon>
        <taxon>Pseudomonadati</taxon>
        <taxon>Pseudomonadota</taxon>
        <taxon>Alphaproteobacteria</taxon>
        <taxon>Acetobacterales</taxon>
        <taxon>Acetobacteraceae</taxon>
        <taxon>Neoroseomonas</taxon>
    </lineage>
</organism>
<accession>A0ABS5EET5</accession>
<comment type="caution">
    <text evidence="2">The sequence shown here is derived from an EMBL/GenBank/DDBJ whole genome shotgun (WGS) entry which is preliminary data.</text>
</comment>
<dbReference type="Pfam" id="PF01381">
    <property type="entry name" value="HTH_3"/>
    <property type="match status" value="1"/>
</dbReference>
<keyword evidence="3" id="KW-1185">Reference proteome</keyword>
<dbReference type="EMBL" id="JAAEDI010000007">
    <property type="protein sequence ID" value="MBR0649534.1"/>
    <property type="molecule type" value="Genomic_DNA"/>
</dbReference>
<evidence type="ECO:0000259" key="1">
    <source>
        <dbReference type="PROSITE" id="PS50943"/>
    </source>
</evidence>
<dbReference type="SUPFAM" id="SSF47413">
    <property type="entry name" value="lambda repressor-like DNA-binding domains"/>
    <property type="match status" value="1"/>
</dbReference>
<dbReference type="Gene3D" id="1.10.260.40">
    <property type="entry name" value="lambda repressor-like DNA-binding domains"/>
    <property type="match status" value="1"/>
</dbReference>
<dbReference type="RefSeq" id="WP_211867577.1">
    <property type="nucleotide sequence ID" value="NZ_JAAEDI010000007.1"/>
</dbReference>
<feature type="domain" description="HTH cro/C1-type" evidence="1">
    <location>
        <begin position="21"/>
        <end position="75"/>
    </location>
</feature>
<dbReference type="InterPro" id="IPR010982">
    <property type="entry name" value="Lambda_DNA-bd_dom_sf"/>
</dbReference>
<protein>
    <submittedName>
        <fullName evidence="2">Helix-turn-helix transcriptional regulator</fullName>
    </submittedName>
</protein>
<evidence type="ECO:0000313" key="3">
    <source>
        <dbReference type="Proteomes" id="UP000698752"/>
    </source>
</evidence>
<name>A0ABS5EET5_9PROT</name>